<evidence type="ECO:0000259" key="4">
    <source>
        <dbReference type="PROSITE" id="PS50835"/>
    </source>
</evidence>
<keyword evidence="2" id="KW-0812">Transmembrane</keyword>
<evidence type="ECO:0000256" key="1">
    <source>
        <dbReference type="SAM" id="MobiDB-lite"/>
    </source>
</evidence>
<dbReference type="InterPro" id="IPR039090">
    <property type="entry name" value="CD7"/>
</dbReference>
<dbReference type="AlphaFoldDB" id="A0A3Q3ANB9"/>
<feature type="signal peptide" evidence="3">
    <location>
        <begin position="1"/>
        <end position="28"/>
    </location>
</feature>
<feature type="transmembrane region" description="Helical" evidence="2">
    <location>
        <begin position="153"/>
        <end position="173"/>
    </location>
</feature>
<dbReference type="GO" id="GO:0038023">
    <property type="term" value="F:signaling receptor activity"/>
    <property type="evidence" value="ECO:0007669"/>
    <property type="project" value="InterPro"/>
</dbReference>
<reference evidence="5" key="1">
    <citation type="submission" date="2025-08" db="UniProtKB">
        <authorList>
            <consortium name="Ensembl"/>
        </authorList>
    </citation>
    <scope>IDENTIFICATION</scope>
</reference>
<evidence type="ECO:0000313" key="5">
    <source>
        <dbReference type="Ensembl" id="ENSKMAP00000017866.1"/>
    </source>
</evidence>
<dbReference type="InterPro" id="IPR036179">
    <property type="entry name" value="Ig-like_dom_sf"/>
</dbReference>
<proteinExistence type="predicted"/>
<dbReference type="Pfam" id="PF07686">
    <property type="entry name" value="V-set"/>
    <property type="match status" value="1"/>
</dbReference>
<feature type="region of interest" description="Disordered" evidence="1">
    <location>
        <begin position="221"/>
        <end position="244"/>
    </location>
</feature>
<feature type="compositionally biased region" description="Basic and acidic residues" evidence="1">
    <location>
        <begin position="221"/>
        <end position="231"/>
    </location>
</feature>
<dbReference type="InterPro" id="IPR013106">
    <property type="entry name" value="Ig_V-set"/>
</dbReference>
<feature type="chain" id="PRO_5018532385" evidence="3">
    <location>
        <begin position="29"/>
        <end position="244"/>
    </location>
</feature>
<dbReference type="SMART" id="SM00406">
    <property type="entry name" value="IGv"/>
    <property type="match status" value="1"/>
</dbReference>
<dbReference type="GO" id="GO:0016020">
    <property type="term" value="C:membrane"/>
    <property type="evidence" value="ECO:0007669"/>
    <property type="project" value="InterPro"/>
</dbReference>
<dbReference type="PROSITE" id="PS50835">
    <property type="entry name" value="IG_LIKE"/>
    <property type="match status" value="1"/>
</dbReference>
<dbReference type="GO" id="GO:0002250">
    <property type="term" value="P:adaptive immune response"/>
    <property type="evidence" value="ECO:0007669"/>
    <property type="project" value="InterPro"/>
</dbReference>
<keyword evidence="6" id="KW-1185">Reference proteome</keyword>
<name>A0A3Q3ANB9_KRYMA</name>
<dbReference type="GeneTree" id="ENSGT00530000069385"/>
<keyword evidence="2" id="KW-0472">Membrane</keyword>
<dbReference type="PANTHER" id="PTHR15343">
    <property type="entry name" value="CD7"/>
    <property type="match status" value="1"/>
</dbReference>
<protein>
    <submittedName>
        <fullName evidence="5">Uncharacterized LOC108245303</fullName>
    </submittedName>
</protein>
<accession>A0A3Q3ANB9</accession>
<dbReference type="InterPro" id="IPR013783">
    <property type="entry name" value="Ig-like_fold"/>
</dbReference>
<keyword evidence="3" id="KW-0732">Signal</keyword>
<dbReference type="Ensembl" id="ENSKMAT00000018115.1">
    <property type="protein sequence ID" value="ENSKMAP00000017866.1"/>
    <property type="gene ID" value="ENSKMAG00000013314.1"/>
</dbReference>
<dbReference type="SUPFAM" id="SSF48726">
    <property type="entry name" value="Immunoglobulin"/>
    <property type="match status" value="1"/>
</dbReference>
<organism evidence="5 6">
    <name type="scientific">Kryptolebias marmoratus</name>
    <name type="common">Mangrove killifish</name>
    <name type="synonym">Rivulus marmoratus</name>
    <dbReference type="NCBI Taxonomy" id="37003"/>
    <lineage>
        <taxon>Eukaryota</taxon>
        <taxon>Metazoa</taxon>
        <taxon>Chordata</taxon>
        <taxon>Craniata</taxon>
        <taxon>Vertebrata</taxon>
        <taxon>Euteleostomi</taxon>
        <taxon>Actinopterygii</taxon>
        <taxon>Neopterygii</taxon>
        <taxon>Teleostei</taxon>
        <taxon>Neoteleostei</taxon>
        <taxon>Acanthomorphata</taxon>
        <taxon>Ovalentaria</taxon>
        <taxon>Atherinomorphae</taxon>
        <taxon>Cyprinodontiformes</taxon>
        <taxon>Rivulidae</taxon>
        <taxon>Kryptolebias</taxon>
    </lineage>
</organism>
<evidence type="ECO:0000313" key="6">
    <source>
        <dbReference type="Proteomes" id="UP000264800"/>
    </source>
</evidence>
<sequence>MKRMTRVPRLARLWALLVIQTGFGLSAAVFVERQEGDSVLLPCDMAPGSPPPYGFYLKRGWLRPGEVLFQYTKEALSVKDSAYGGRLSVSGDPSAHSVNVTISQLRAADTDRYFCEFMLEKEASEDERIPGKTEFFLLVNSGDRCGCSSYDTLLYALSGAVGLLLVLLVGFIVKFKVKVRRSANSQPPQPIYEEMVGVQSPSQKMAPLRLEDVDYKHVAMKRSSSENHYERPSGALYPRTLAQE</sequence>
<keyword evidence="2" id="KW-1133">Transmembrane helix</keyword>
<dbReference type="Gene3D" id="2.60.40.10">
    <property type="entry name" value="Immunoglobulins"/>
    <property type="match status" value="1"/>
</dbReference>
<evidence type="ECO:0000256" key="2">
    <source>
        <dbReference type="SAM" id="Phobius"/>
    </source>
</evidence>
<evidence type="ECO:0000256" key="3">
    <source>
        <dbReference type="SAM" id="SignalP"/>
    </source>
</evidence>
<reference evidence="5" key="2">
    <citation type="submission" date="2025-09" db="UniProtKB">
        <authorList>
            <consortium name="Ensembl"/>
        </authorList>
    </citation>
    <scope>IDENTIFICATION</scope>
</reference>
<dbReference type="InterPro" id="IPR007110">
    <property type="entry name" value="Ig-like_dom"/>
</dbReference>
<dbReference type="PANTHER" id="PTHR15343:SF1">
    <property type="entry name" value="CD7 ANTIGEN-LIKE"/>
    <property type="match status" value="1"/>
</dbReference>
<dbReference type="Proteomes" id="UP000264800">
    <property type="component" value="Unplaced"/>
</dbReference>
<dbReference type="OMA" id="ENHYERP"/>
<feature type="domain" description="Ig-like" evidence="4">
    <location>
        <begin position="8"/>
        <end position="115"/>
    </location>
</feature>